<accession>A0A5J9V9K0</accession>
<dbReference type="Proteomes" id="UP000324897">
    <property type="component" value="Chromosome 1"/>
</dbReference>
<name>A0A5J9V9K0_9POAL</name>
<dbReference type="OrthoDB" id="623852at2759"/>
<sequence>MAESRNWAGLPNDPLRCISDRLNDAIDFMSFRAVCRPWRKAIQRKAHGRFRPWILKSDGVGVDGNVVFHRVSSDKLVKMHIPTLKGRRTRLAGFGAGHLIAIDADDKLSAMLVNPLLPAGSTALPRLPEWCDGGRTYGFATDPEMTGDEDVFIVIYNWWPFALDRMDVAMWRCGSDAGWATIPAERFWPRMPLLRSRLAKHGPMGLQLEEDVVGMAWVPGMANAQLMEHKGMVRFLVRQEDDGLPFPWPRVTFALRYMVGDNWEAVD</sequence>
<comment type="caution">
    <text evidence="2">The sequence shown here is derived from an EMBL/GenBank/DDBJ whole genome shotgun (WGS) entry which is preliminary data.</text>
</comment>
<dbReference type="InterPro" id="IPR036047">
    <property type="entry name" value="F-box-like_dom_sf"/>
</dbReference>
<protein>
    <recommendedName>
        <fullName evidence="1">F-box domain-containing protein</fullName>
    </recommendedName>
</protein>
<dbReference type="EMBL" id="RWGY01000011">
    <property type="protein sequence ID" value="TVU32625.1"/>
    <property type="molecule type" value="Genomic_DNA"/>
</dbReference>
<dbReference type="InterPro" id="IPR001810">
    <property type="entry name" value="F-box_dom"/>
</dbReference>
<reference evidence="2 3" key="1">
    <citation type="journal article" date="2019" name="Sci. Rep.">
        <title>A high-quality genome of Eragrostis curvula grass provides insights into Poaceae evolution and supports new strategies to enhance forage quality.</title>
        <authorList>
            <person name="Carballo J."/>
            <person name="Santos B.A.C.M."/>
            <person name="Zappacosta D."/>
            <person name="Garbus I."/>
            <person name="Selva J.P."/>
            <person name="Gallo C.A."/>
            <person name="Diaz A."/>
            <person name="Albertini E."/>
            <person name="Caccamo M."/>
            <person name="Echenique V."/>
        </authorList>
    </citation>
    <scope>NUCLEOTIDE SEQUENCE [LARGE SCALE GENOMIC DNA]</scope>
    <source>
        <strain evidence="3">cv. Victoria</strain>
        <tissue evidence="2">Leaf</tissue>
    </source>
</reference>
<dbReference type="SUPFAM" id="SSF81383">
    <property type="entry name" value="F-box domain"/>
    <property type="match status" value="1"/>
</dbReference>
<gene>
    <name evidence="2" type="ORF">EJB05_24365</name>
</gene>
<dbReference type="AlphaFoldDB" id="A0A5J9V9K0"/>
<dbReference type="Gramene" id="TVU32625">
    <property type="protein sequence ID" value="TVU32625"/>
    <property type="gene ID" value="EJB05_24365"/>
</dbReference>
<feature type="domain" description="F-box" evidence="1">
    <location>
        <begin position="10"/>
        <end position="51"/>
    </location>
</feature>
<dbReference type="PANTHER" id="PTHR33165:SF76">
    <property type="entry name" value="OS01G0526550 PROTEIN"/>
    <property type="match status" value="1"/>
</dbReference>
<feature type="non-terminal residue" evidence="2">
    <location>
        <position position="1"/>
    </location>
</feature>
<dbReference type="SMART" id="SM00256">
    <property type="entry name" value="FBOX"/>
    <property type="match status" value="1"/>
</dbReference>
<evidence type="ECO:0000259" key="1">
    <source>
        <dbReference type="SMART" id="SM00256"/>
    </source>
</evidence>
<keyword evidence="3" id="KW-1185">Reference proteome</keyword>
<organism evidence="2 3">
    <name type="scientific">Eragrostis curvula</name>
    <name type="common">weeping love grass</name>
    <dbReference type="NCBI Taxonomy" id="38414"/>
    <lineage>
        <taxon>Eukaryota</taxon>
        <taxon>Viridiplantae</taxon>
        <taxon>Streptophyta</taxon>
        <taxon>Embryophyta</taxon>
        <taxon>Tracheophyta</taxon>
        <taxon>Spermatophyta</taxon>
        <taxon>Magnoliopsida</taxon>
        <taxon>Liliopsida</taxon>
        <taxon>Poales</taxon>
        <taxon>Poaceae</taxon>
        <taxon>PACMAD clade</taxon>
        <taxon>Chloridoideae</taxon>
        <taxon>Eragrostideae</taxon>
        <taxon>Eragrostidinae</taxon>
        <taxon>Eragrostis</taxon>
    </lineage>
</organism>
<dbReference type="Gene3D" id="1.20.1280.50">
    <property type="match status" value="1"/>
</dbReference>
<evidence type="ECO:0000313" key="2">
    <source>
        <dbReference type="EMBL" id="TVU32625.1"/>
    </source>
</evidence>
<evidence type="ECO:0000313" key="3">
    <source>
        <dbReference type="Proteomes" id="UP000324897"/>
    </source>
</evidence>
<proteinExistence type="predicted"/>
<dbReference type="PANTHER" id="PTHR33165">
    <property type="entry name" value="F-BOX DOMAIN CONTAINING PROTEIN-LIKE-RELATED"/>
    <property type="match status" value="1"/>
</dbReference>